<dbReference type="AlphaFoldDB" id="A0A8E0RY75"/>
<dbReference type="SMART" id="SM00256">
    <property type="entry name" value="FBOX"/>
    <property type="match status" value="1"/>
</dbReference>
<feature type="compositionally biased region" description="Basic residues" evidence="2">
    <location>
        <begin position="606"/>
        <end position="622"/>
    </location>
</feature>
<dbReference type="SUPFAM" id="SSF52047">
    <property type="entry name" value="RNI-like"/>
    <property type="match status" value="1"/>
</dbReference>
<proteinExistence type="predicted"/>
<gene>
    <name evidence="4" type="ORF">FBUS_01061</name>
</gene>
<accession>A0A8E0RY75</accession>
<feature type="compositionally biased region" description="Polar residues" evidence="2">
    <location>
        <begin position="572"/>
        <end position="588"/>
    </location>
</feature>
<comment type="caution">
    <text evidence="4">The sequence shown here is derived from an EMBL/GenBank/DDBJ whole genome shotgun (WGS) entry which is preliminary data.</text>
</comment>
<dbReference type="SMART" id="SM00367">
    <property type="entry name" value="LRR_CC"/>
    <property type="match status" value="6"/>
</dbReference>
<dbReference type="PANTHER" id="PTHR13318">
    <property type="entry name" value="PARTNER OF PAIRED, ISOFORM B-RELATED"/>
    <property type="match status" value="1"/>
</dbReference>
<evidence type="ECO:0000256" key="2">
    <source>
        <dbReference type="SAM" id="MobiDB-lite"/>
    </source>
</evidence>
<dbReference type="EMBL" id="LUCM01002803">
    <property type="protein sequence ID" value="KAA0196828.1"/>
    <property type="molecule type" value="Genomic_DNA"/>
</dbReference>
<dbReference type="Proteomes" id="UP000728185">
    <property type="component" value="Unassembled WGS sequence"/>
</dbReference>
<evidence type="ECO:0000256" key="1">
    <source>
        <dbReference type="ARBA" id="ARBA00022786"/>
    </source>
</evidence>
<dbReference type="PROSITE" id="PS50181">
    <property type="entry name" value="FBOX"/>
    <property type="match status" value="1"/>
</dbReference>
<keyword evidence="5" id="KW-1185">Reference proteome</keyword>
<evidence type="ECO:0000259" key="3">
    <source>
        <dbReference type="PROSITE" id="PS50181"/>
    </source>
</evidence>
<dbReference type="GO" id="GO:0031146">
    <property type="term" value="P:SCF-dependent proteasomal ubiquitin-dependent protein catabolic process"/>
    <property type="evidence" value="ECO:0007669"/>
    <property type="project" value="TreeGrafter"/>
</dbReference>
<dbReference type="InterPro" id="IPR001810">
    <property type="entry name" value="F-box_dom"/>
</dbReference>
<protein>
    <submittedName>
        <fullName evidence="4">F-box/LRR-repeat protein 7</fullName>
    </submittedName>
</protein>
<reference evidence="4" key="1">
    <citation type="submission" date="2019-05" db="EMBL/GenBank/DDBJ databases">
        <title>Annotation for the trematode Fasciolopsis buski.</title>
        <authorList>
            <person name="Choi Y.-J."/>
        </authorList>
    </citation>
    <scope>NUCLEOTIDE SEQUENCE</scope>
    <source>
        <strain evidence="4">HT</strain>
        <tissue evidence="4">Whole worm</tissue>
    </source>
</reference>
<dbReference type="InterPro" id="IPR036047">
    <property type="entry name" value="F-box-like_dom_sf"/>
</dbReference>
<evidence type="ECO:0000313" key="4">
    <source>
        <dbReference type="EMBL" id="KAA0196828.1"/>
    </source>
</evidence>
<feature type="domain" description="F-box" evidence="3">
    <location>
        <begin position="663"/>
        <end position="709"/>
    </location>
</feature>
<dbReference type="Gene3D" id="3.80.10.10">
    <property type="entry name" value="Ribonuclease Inhibitor"/>
    <property type="match status" value="2"/>
</dbReference>
<keyword evidence="1" id="KW-0833">Ubl conjugation pathway</keyword>
<name>A0A8E0RY75_9TREM</name>
<dbReference type="Pfam" id="PF12937">
    <property type="entry name" value="F-box-like"/>
    <property type="match status" value="1"/>
</dbReference>
<dbReference type="OrthoDB" id="10257471at2759"/>
<evidence type="ECO:0000313" key="5">
    <source>
        <dbReference type="Proteomes" id="UP000728185"/>
    </source>
</evidence>
<organism evidence="4 5">
    <name type="scientific">Fasciolopsis buskii</name>
    <dbReference type="NCBI Taxonomy" id="27845"/>
    <lineage>
        <taxon>Eukaryota</taxon>
        <taxon>Metazoa</taxon>
        <taxon>Spiralia</taxon>
        <taxon>Lophotrochozoa</taxon>
        <taxon>Platyhelminthes</taxon>
        <taxon>Trematoda</taxon>
        <taxon>Digenea</taxon>
        <taxon>Plagiorchiida</taxon>
        <taxon>Echinostomata</taxon>
        <taxon>Echinostomatoidea</taxon>
        <taxon>Fasciolidae</taxon>
        <taxon>Fasciolopsis</taxon>
    </lineage>
</organism>
<dbReference type="InterPro" id="IPR032675">
    <property type="entry name" value="LRR_dom_sf"/>
</dbReference>
<feature type="region of interest" description="Disordered" evidence="2">
    <location>
        <begin position="462"/>
        <end position="482"/>
    </location>
</feature>
<feature type="region of interest" description="Disordered" evidence="2">
    <location>
        <begin position="557"/>
        <end position="658"/>
    </location>
</feature>
<dbReference type="GO" id="GO:0019005">
    <property type="term" value="C:SCF ubiquitin ligase complex"/>
    <property type="evidence" value="ECO:0007669"/>
    <property type="project" value="TreeGrafter"/>
</dbReference>
<dbReference type="PANTHER" id="PTHR13318:SF235">
    <property type="entry name" value="F-BOX DOMAIN-CONTAINING PROTEIN"/>
    <property type="match status" value="1"/>
</dbReference>
<sequence>MEKSESFLYPYASFGPCAANFGTEQPYIVYDTSSQAPSSGYNGCSPPIESVFSMCSDLPRDSVIASDKSKQLSNLELGSHHAFCPRCGVSNVNTGNWCSSCGELLIGASLCSPEFNDWNTTGVSFKPLQMAHAEPVNFAAELFPFVNSGSYMQSYPADGKHDLLDEGRKFHHRAASTIATEPPIATASFASTSSLTIPHTQTQWVEENSANTATVEQNTQAFHVAETSLPPASQVESLQSALEELQLNHKPSVSLGALQFMNSVQPEYATPCLRTIHTESPRNASSHPESVGFFNAVYSNYGNAPRKFDCNPMARVIQQFNVGRQRCISGPVRNNPFPTEGALSSEFRCFEYPFFPQPLSSASKSFASSFGSSNHGPICLADSWPASSSPFGSQAFPSVVPSSSLKPQLFPVADPIPLKNNSYDSVPGLRRHLCRGDGTRRAVSRQRQQYVSECSKPRVVPSVNGKRASFRPRSSSSDPHNTETECANFMPIIDCRPQCFWPVSRIAWSAHDPASLKKKIPPNPSHAFSIPNNGAVDRCNANVSTNCVRPISRSAQPKFRDENIPGPECGPTRSSQLAAGNSRVTESPFTHVERRPRKGRSEKNSNRRRAGTNFTRPRHKVRGSSIHKDIPGRMGAQSSASSTRDSEQKKWRQPIHPSSAVAGPDWMALPDELWLSVIRLLPTVDRGRFAQVCCRFASLMLDRSLWHVIQLHRHQHLTDVALAKIGRLRPRELRLTYCRGDTVGEEGLRRMFQGCGTGLQKLSFIGCSKGPFDQDLPLVLAAEHCPNLSHVNASYTQAVRDQTVIALAKSAFHLVSVKLNGAQQISNVAIQHLVHYHKDTLQRLELFGCFRLNSDIFKLLGRCQELRALAFGHLHHLSSDGLLELVGKLPHLASLDLRGTQTLGNDTNLTCLADKCPHLEEVVLANMHSLKGEAGIAQMLRRLPRLRVLDLCGLSAVGDLTMDALARSCPHLEELDVSCTSVTQTGLLHLAQVPAKSLRCLRISHCREITKEVLEKLVKACPKLTLLYAYGFSSIKDWSFLQAIRPALLVENDA</sequence>
<dbReference type="SUPFAM" id="SSF81383">
    <property type="entry name" value="F-box domain"/>
    <property type="match status" value="1"/>
</dbReference>
<dbReference type="InterPro" id="IPR006553">
    <property type="entry name" value="Leu-rich_rpt_Cys-con_subtyp"/>
</dbReference>